<keyword evidence="1" id="KW-0175">Coiled coil</keyword>
<evidence type="ECO:0000259" key="2">
    <source>
        <dbReference type="Pfam" id="PF00350"/>
    </source>
</evidence>
<dbReference type="Pfam" id="PF00350">
    <property type="entry name" value="Dynamin_N"/>
    <property type="match status" value="1"/>
</dbReference>
<protein>
    <submittedName>
        <fullName evidence="3">GTPase</fullName>
    </submittedName>
</protein>
<dbReference type="Proteomes" id="UP000317839">
    <property type="component" value="Unassembled WGS sequence"/>
</dbReference>
<dbReference type="SUPFAM" id="SSF52540">
    <property type="entry name" value="P-loop containing nucleoside triphosphate hydrolases"/>
    <property type="match status" value="1"/>
</dbReference>
<dbReference type="PANTHER" id="PTHR43681:SF1">
    <property type="entry name" value="SARCALUMENIN"/>
    <property type="match status" value="1"/>
</dbReference>
<feature type="coiled-coil region" evidence="1">
    <location>
        <begin position="582"/>
        <end position="637"/>
    </location>
</feature>
<comment type="caution">
    <text evidence="3">The sequence shown here is derived from an EMBL/GenBank/DDBJ whole genome shotgun (WGS) entry which is preliminary data.</text>
</comment>
<accession>A0A545TA15</accession>
<organism evidence="3 4">
    <name type="scientific">Aliikangiella marina</name>
    <dbReference type="NCBI Taxonomy" id="1712262"/>
    <lineage>
        <taxon>Bacteria</taxon>
        <taxon>Pseudomonadati</taxon>
        <taxon>Pseudomonadota</taxon>
        <taxon>Gammaproteobacteria</taxon>
        <taxon>Oceanospirillales</taxon>
        <taxon>Pleioneaceae</taxon>
        <taxon>Aliikangiella</taxon>
    </lineage>
</organism>
<dbReference type="InterPro" id="IPR045063">
    <property type="entry name" value="Dynamin_N"/>
</dbReference>
<dbReference type="InterPro" id="IPR051943">
    <property type="entry name" value="TRAFAC_Dynamin-like_GTPase"/>
</dbReference>
<sequence>MSQEFTDNIDTYDQWKSDIGRSLSRFRLWLRRNDLFSEDLDSRLFKLQESLKSEYLTLAFVGEFSRGKTELINSLFFAEYGQRILPSEAGRTTMCPTEIYYDRKEDRPYLRLLPIETRLEETTLTEYRNMPSQWTEVPLMTASAQEMTLALHTITQTKRVSLDEAIKLGFKEDMLERSEDDASMVEIPAWRHAQVSFAHPLLKRGLCILDTPGLNALGSEPELTLKLLPSVQAVVFLLGADTGVTASDMKIWEDYIQPLDGESRLGLYAVLNKVDTLWDELSSRKKVEKAVKRMVSTTARQLQIDAKQVIPVSAQKALVAKVRADKSMLIKSQITELEHLLSSSLLENKEQIIWDSVAKEGKELVEEALQLLANKNDRIYKQREELQSLTGENKQRINELIEENKKDLIEFEHRLLAIKPSQRLLERQTQILLSTIGATVLTKEVEITLNELVNSKTTIGLFSNMRQFFLAVNTIMKELTREAELTNKMAISLYDKFSNDFGMTLLEPKLFPAKRLSRELNTIIKHSKRIDKNLFTTFTEHSLAVRRFFSGTVTEVLQFFQSTRQELISWTENVIHPLTQQLKIQQKLITEHQQELAELNKSRANLDGKIKALNNLVEEIEMETQTANELIKSLEDKKPTDQDSNIVRISSVNR</sequence>
<dbReference type="EMBL" id="VIKR01000003">
    <property type="protein sequence ID" value="TQV74059.1"/>
    <property type="molecule type" value="Genomic_DNA"/>
</dbReference>
<keyword evidence="4" id="KW-1185">Reference proteome</keyword>
<feature type="domain" description="Dynamin N-terminal" evidence="2">
    <location>
        <begin position="58"/>
        <end position="260"/>
    </location>
</feature>
<gene>
    <name evidence="3" type="ORF">FLL45_14470</name>
</gene>
<dbReference type="InterPro" id="IPR027417">
    <property type="entry name" value="P-loop_NTPase"/>
</dbReference>
<name>A0A545TA15_9GAMM</name>
<dbReference type="OrthoDB" id="5295100at2"/>
<evidence type="ECO:0000256" key="1">
    <source>
        <dbReference type="SAM" id="Coils"/>
    </source>
</evidence>
<dbReference type="Gene3D" id="3.40.50.300">
    <property type="entry name" value="P-loop containing nucleotide triphosphate hydrolases"/>
    <property type="match status" value="1"/>
</dbReference>
<evidence type="ECO:0000313" key="4">
    <source>
        <dbReference type="Proteomes" id="UP000317839"/>
    </source>
</evidence>
<dbReference type="AlphaFoldDB" id="A0A545TA15"/>
<dbReference type="PANTHER" id="PTHR43681">
    <property type="entry name" value="TRANSMEMBRANE GTPASE FZO"/>
    <property type="match status" value="1"/>
</dbReference>
<proteinExistence type="predicted"/>
<reference evidence="3 4" key="1">
    <citation type="submission" date="2019-06" db="EMBL/GenBank/DDBJ databases">
        <title>Draft genome of Aliikangiella marina GYP-15.</title>
        <authorList>
            <person name="Wang G."/>
        </authorList>
    </citation>
    <scope>NUCLEOTIDE SEQUENCE [LARGE SCALE GENOMIC DNA]</scope>
    <source>
        <strain evidence="3 4">GYP-15</strain>
    </source>
</reference>
<evidence type="ECO:0000313" key="3">
    <source>
        <dbReference type="EMBL" id="TQV74059.1"/>
    </source>
</evidence>
<dbReference type="RefSeq" id="WP_142942767.1">
    <property type="nucleotide sequence ID" value="NZ_VIKR01000003.1"/>
</dbReference>